<gene>
    <name evidence="5" type="ORF">BEMITA_LOCUS4227</name>
</gene>
<evidence type="ECO:0000313" key="6">
    <source>
        <dbReference type="Proteomes" id="UP001152759"/>
    </source>
</evidence>
<dbReference type="Pfam" id="PF00379">
    <property type="entry name" value="Chitin_bind_4"/>
    <property type="match status" value="1"/>
</dbReference>
<keyword evidence="4" id="KW-0732">Signal</keyword>
<keyword evidence="6" id="KW-1185">Reference proteome</keyword>
<dbReference type="GO" id="GO:0005615">
    <property type="term" value="C:extracellular space"/>
    <property type="evidence" value="ECO:0007669"/>
    <property type="project" value="TreeGrafter"/>
</dbReference>
<evidence type="ECO:0000256" key="1">
    <source>
        <dbReference type="ARBA" id="ARBA00022460"/>
    </source>
</evidence>
<dbReference type="PANTHER" id="PTHR12236">
    <property type="entry name" value="STRUCTURAL CONTITUENT OF CUTICLE"/>
    <property type="match status" value="1"/>
</dbReference>
<dbReference type="EMBL" id="OU963863">
    <property type="protein sequence ID" value="CAH0766254.1"/>
    <property type="molecule type" value="Genomic_DNA"/>
</dbReference>
<dbReference type="Proteomes" id="UP001152759">
    <property type="component" value="Chromosome 2"/>
</dbReference>
<organism evidence="5 6">
    <name type="scientific">Bemisia tabaci</name>
    <name type="common">Sweetpotato whitefly</name>
    <name type="synonym">Aleurodes tabaci</name>
    <dbReference type="NCBI Taxonomy" id="7038"/>
    <lineage>
        <taxon>Eukaryota</taxon>
        <taxon>Metazoa</taxon>
        <taxon>Ecdysozoa</taxon>
        <taxon>Arthropoda</taxon>
        <taxon>Hexapoda</taxon>
        <taxon>Insecta</taxon>
        <taxon>Pterygota</taxon>
        <taxon>Neoptera</taxon>
        <taxon>Paraneoptera</taxon>
        <taxon>Hemiptera</taxon>
        <taxon>Sternorrhyncha</taxon>
        <taxon>Aleyrodoidea</taxon>
        <taxon>Aleyrodidae</taxon>
        <taxon>Aleyrodinae</taxon>
        <taxon>Bemisia</taxon>
    </lineage>
</organism>
<dbReference type="PROSITE" id="PS51257">
    <property type="entry name" value="PROKAR_LIPOPROTEIN"/>
    <property type="match status" value="1"/>
</dbReference>
<dbReference type="AlphaFoldDB" id="A0A9P0C3U1"/>
<feature type="signal peptide" evidence="4">
    <location>
        <begin position="1"/>
        <end position="17"/>
    </location>
</feature>
<dbReference type="InterPro" id="IPR051217">
    <property type="entry name" value="Insect_Cuticle_Struc_Prot"/>
</dbReference>
<proteinExistence type="predicted"/>
<feature type="region of interest" description="Disordered" evidence="3">
    <location>
        <begin position="147"/>
        <end position="190"/>
    </location>
</feature>
<dbReference type="PROSITE" id="PS51155">
    <property type="entry name" value="CHIT_BIND_RR_2"/>
    <property type="match status" value="1"/>
</dbReference>
<dbReference type="GO" id="GO:0042302">
    <property type="term" value="F:structural constituent of cuticle"/>
    <property type="evidence" value="ECO:0007669"/>
    <property type="project" value="UniProtKB-UniRule"/>
</dbReference>
<sequence length="190" mass="20564">MAFKLFIISALMAVASCEYKASSSSYVKTAPSYGHEVASHGSYGHEEVSHGSYGHESYHDSHPAYKFAYSVHDPHTHDVKAQEETRDGHHVKGFYSLYEADGSKRVVHYADNGHGFEATVHKEGGHHPVSAPVHHPVAAPVHHPVAAHSPVSHTSPSLPTPPSPPRCTSLRRQPTSSSQPINTTNDAPLV</sequence>
<keyword evidence="1 2" id="KW-0193">Cuticle</keyword>
<feature type="compositionally biased region" description="Polar residues" evidence="3">
    <location>
        <begin position="170"/>
        <end position="190"/>
    </location>
</feature>
<protein>
    <recommendedName>
        <fullName evidence="7">Cuticular protein</fullName>
    </recommendedName>
</protein>
<evidence type="ECO:0000256" key="4">
    <source>
        <dbReference type="SAM" id="SignalP"/>
    </source>
</evidence>
<dbReference type="GO" id="GO:0031012">
    <property type="term" value="C:extracellular matrix"/>
    <property type="evidence" value="ECO:0007669"/>
    <property type="project" value="TreeGrafter"/>
</dbReference>
<reference evidence="5" key="1">
    <citation type="submission" date="2021-12" db="EMBL/GenBank/DDBJ databases">
        <authorList>
            <person name="King R."/>
        </authorList>
    </citation>
    <scope>NUCLEOTIDE SEQUENCE</scope>
</reference>
<dbReference type="PANTHER" id="PTHR12236:SF75">
    <property type="entry name" value="CUTICULAR PROTEIN 62BB, ISOFORM A"/>
    <property type="match status" value="1"/>
</dbReference>
<evidence type="ECO:0008006" key="7">
    <source>
        <dbReference type="Google" id="ProtNLM"/>
    </source>
</evidence>
<feature type="chain" id="PRO_5040352199" description="Cuticular protein" evidence="4">
    <location>
        <begin position="18"/>
        <end position="190"/>
    </location>
</feature>
<name>A0A9P0C3U1_BEMTA</name>
<evidence type="ECO:0000256" key="2">
    <source>
        <dbReference type="PROSITE-ProRule" id="PRU00497"/>
    </source>
</evidence>
<accession>A0A9P0C3U1</accession>
<evidence type="ECO:0000313" key="5">
    <source>
        <dbReference type="EMBL" id="CAH0766254.1"/>
    </source>
</evidence>
<evidence type="ECO:0000256" key="3">
    <source>
        <dbReference type="SAM" id="MobiDB-lite"/>
    </source>
</evidence>
<dbReference type="InterPro" id="IPR000618">
    <property type="entry name" value="Insect_cuticle"/>
</dbReference>
<feature type="compositionally biased region" description="Low complexity" evidence="3">
    <location>
        <begin position="147"/>
        <end position="157"/>
    </location>
</feature>